<name>A0A6A5TQG2_9PLEO</name>
<dbReference type="AlphaFoldDB" id="A0A6A5TQG2"/>
<evidence type="ECO:0000313" key="3">
    <source>
        <dbReference type="Proteomes" id="UP000800035"/>
    </source>
</evidence>
<keyword evidence="3" id="KW-1185">Reference proteome</keyword>
<sequence>MQRLDSCRIVFPAPSCYPPNRRQMRSSTGTFVTIINHAAARKSRPRRRQRSRNQKGVEMNNVKREDCASREPLKRNNGRVAVDAIHYTRRPLSVYQLSARLPLRSPLTSRPLASPPRPQRQQTEQAQTRPGGLFLTGLRAVIGPGAAVQHARASWSPRGSSARRPAVGQGVRAAWVCRRR</sequence>
<reference evidence="2" key="1">
    <citation type="journal article" date="2020" name="Stud. Mycol.">
        <title>101 Dothideomycetes genomes: a test case for predicting lifestyles and emergence of pathogens.</title>
        <authorList>
            <person name="Haridas S."/>
            <person name="Albert R."/>
            <person name="Binder M."/>
            <person name="Bloem J."/>
            <person name="Labutti K."/>
            <person name="Salamov A."/>
            <person name="Andreopoulos B."/>
            <person name="Baker S."/>
            <person name="Barry K."/>
            <person name="Bills G."/>
            <person name="Bluhm B."/>
            <person name="Cannon C."/>
            <person name="Castanera R."/>
            <person name="Culley D."/>
            <person name="Daum C."/>
            <person name="Ezra D."/>
            <person name="Gonzalez J."/>
            <person name="Henrissat B."/>
            <person name="Kuo A."/>
            <person name="Liang C."/>
            <person name="Lipzen A."/>
            <person name="Lutzoni F."/>
            <person name="Magnuson J."/>
            <person name="Mondo S."/>
            <person name="Nolan M."/>
            <person name="Ohm R."/>
            <person name="Pangilinan J."/>
            <person name="Park H.-J."/>
            <person name="Ramirez L."/>
            <person name="Alfaro M."/>
            <person name="Sun H."/>
            <person name="Tritt A."/>
            <person name="Yoshinaga Y."/>
            <person name="Zwiers L.-H."/>
            <person name="Turgeon B."/>
            <person name="Goodwin S."/>
            <person name="Spatafora J."/>
            <person name="Crous P."/>
            <person name="Grigoriev I."/>
        </authorList>
    </citation>
    <scope>NUCLEOTIDE SEQUENCE</scope>
    <source>
        <strain evidence="2">CBS 675.92</strain>
    </source>
</reference>
<organism evidence="2 3">
    <name type="scientific">Byssothecium circinans</name>
    <dbReference type="NCBI Taxonomy" id="147558"/>
    <lineage>
        <taxon>Eukaryota</taxon>
        <taxon>Fungi</taxon>
        <taxon>Dikarya</taxon>
        <taxon>Ascomycota</taxon>
        <taxon>Pezizomycotina</taxon>
        <taxon>Dothideomycetes</taxon>
        <taxon>Pleosporomycetidae</taxon>
        <taxon>Pleosporales</taxon>
        <taxon>Massarineae</taxon>
        <taxon>Massarinaceae</taxon>
        <taxon>Byssothecium</taxon>
    </lineage>
</organism>
<feature type="region of interest" description="Disordered" evidence="1">
    <location>
        <begin position="106"/>
        <end position="131"/>
    </location>
</feature>
<dbReference type="EMBL" id="ML976996">
    <property type="protein sequence ID" value="KAF1954935.1"/>
    <property type="molecule type" value="Genomic_DNA"/>
</dbReference>
<feature type="compositionally biased region" description="Basic and acidic residues" evidence="1">
    <location>
        <begin position="61"/>
        <end position="72"/>
    </location>
</feature>
<dbReference type="Proteomes" id="UP000800035">
    <property type="component" value="Unassembled WGS sequence"/>
</dbReference>
<feature type="region of interest" description="Disordered" evidence="1">
    <location>
        <begin position="39"/>
        <end position="72"/>
    </location>
</feature>
<protein>
    <submittedName>
        <fullName evidence="2">Uncharacterized protein</fullName>
    </submittedName>
</protein>
<proteinExistence type="predicted"/>
<evidence type="ECO:0000256" key="1">
    <source>
        <dbReference type="SAM" id="MobiDB-lite"/>
    </source>
</evidence>
<accession>A0A6A5TQG2</accession>
<gene>
    <name evidence="2" type="ORF">CC80DRAFT_109141</name>
</gene>
<feature type="compositionally biased region" description="Polar residues" evidence="1">
    <location>
        <begin position="119"/>
        <end position="128"/>
    </location>
</feature>
<evidence type="ECO:0000313" key="2">
    <source>
        <dbReference type="EMBL" id="KAF1954935.1"/>
    </source>
</evidence>
<feature type="compositionally biased region" description="Basic residues" evidence="1">
    <location>
        <begin position="39"/>
        <end position="53"/>
    </location>
</feature>